<dbReference type="AlphaFoldDB" id="A0AA91DN05"/>
<comment type="caution">
    <text evidence="2">The sequence shown here is derived from an EMBL/GenBank/DDBJ whole genome shotgun (WGS) entry which is preliminary data.</text>
</comment>
<dbReference type="Proteomes" id="UP000077852">
    <property type="component" value="Unassembled WGS sequence"/>
</dbReference>
<dbReference type="PANTHER" id="PTHR12110:SF52">
    <property type="entry name" value="XYLOSE ISOMERASE"/>
    <property type="match status" value="1"/>
</dbReference>
<dbReference type="Gene3D" id="3.20.20.150">
    <property type="entry name" value="Divalent-metal-dependent TIM barrel enzymes"/>
    <property type="match status" value="1"/>
</dbReference>
<dbReference type="Pfam" id="PF01261">
    <property type="entry name" value="AP_endonuc_2"/>
    <property type="match status" value="1"/>
</dbReference>
<proteinExistence type="predicted"/>
<dbReference type="EMBL" id="LVHG01000056">
    <property type="protein sequence ID" value="OAK61406.1"/>
    <property type="molecule type" value="Genomic_DNA"/>
</dbReference>
<dbReference type="InterPro" id="IPR050312">
    <property type="entry name" value="IolE/XylAMocC-like"/>
</dbReference>
<gene>
    <name evidence="2" type="ORF">A3K87_20975</name>
</gene>
<evidence type="ECO:0000313" key="2">
    <source>
        <dbReference type="EMBL" id="OAK61406.1"/>
    </source>
</evidence>
<sequence length="282" mass="29903">MTTSVASPPAHSAAQPVLNLITVGTQRPFEKILDACGRHGITAVSPWRDHYADIGVQRAASALRERSISVSTLCRMTGFGPAEDASDWLKSIDDARRVVEEAATLGATSITLTGGGIAPLGKSIRDARQRILEGIQTILAEARAAGVLLAIEPLHPMCAADRGAISSIKLACEMAVAAGPGAKVMVDAYNTWWDPEIEASLAAAADLICGFQVSDWLVPTTDLAFDRGMMGDGVIDLPQVRRMVAAAGYDGPVEVEILSNRWAARPIDEIISTVMHRFASVC</sequence>
<reference evidence="2 3" key="1">
    <citation type="submission" date="2016-03" db="EMBL/GenBank/DDBJ databases">
        <title>Genome sequence of Variovorax paradoxus KB5.</title>
        <authorList>
            <person name="Jeong H."/>
            <person name="Hong C.E."/>
            <person name="Jo S.H."/>
            <person name="Park J.M."/>
        </authorList>
    </citation>
    <scope>NUCLEOTIDE SEQUENCE [LARGE SCALE GENOMIC DNA]</scope>
    <source>
        <strain evidence="2 3">KB5</strain>
    </source>
</reference>
<dbReference type="InterPro" id="IPR013022">
    <property type="entry name" value="Xyl_isomerase-like_TIM-brl"/>
</dbReference>
<accession>A0AA91DN05</accession>
<protein>
    <recommendedName>
        <fullName evidence="1">Xylose isomerase-like TIM barrel domain-containing protein</fullName>
    </recommendedName>
</protein>
<evidence type="ECO:0000259" key="1">
    <source>
        <dbReference type="Pfam" id="PF01261"/>
    </source>
</evidence>
<name>A0AA91DN05_VARPD</name>
<dbReference type="PANTHER" id="PTHR12110">
    <property type="entry name" value="HYDROXYPYRUVATE ISOMERASE"/>
    <property type="match status" value="1"/>
</dbReference>
<dbReference type="RefSeq" id="WP_172839884.1">
    <property type="nucleotide sequence ID" value="NZ_LVHG01000056.1"/>
</dbReference>
<organism evidence="2 3">
    <name type="scientific">Variovorax paradoxus</name>
    <dbReference type="NCBI Taxonomy" id="34073"/>
    <lineage>
        <taxon>Bacteria</taxon>
        <taxon>Pseudomonadati</taxon>
        <taxon>Pseudomonadota</taxon>
        <taxon>Betaproteobacteria</taxon>
        <taxon>Burkholderiales</taxon>
        <taxon>Comamonadaceae</taxon>
        <taxon>Variovorax</taxon>
    </lineage>
</organism>
<feature type="domain" description="Xylose isomerase-like TIM barrel" evidence="1">
    <location>
        <begin position="34"/>
        <end position="261"/>
    </location>
</feature>
<dbReference type="SUPFAM" id="SSF51658">
    <property type="entry name" value="Xylose isomerase-like"/>
    <property type="match status" value="1"/>
</dbReference>
<evidence type="ECO:0000313" key="3">
    <source>
        <dbReference type="Proteomes" id="UP000077852"/>
    </source>
</evidence>
<dbReference type="InterPro" id="IPR036237">
    <property type="entry name" value="Xyl_isomerase-like_sf"/>
</dbReference>